<dbReference type="GO" id="GO:0007005">
    <property type="term" value="P:mitochondrion organization"/>
    <property type="evidence" value="ECO:0007669"/>
    <property type="project" value="InterPro"/>
</dbReference>
<protein>
    <recommendedName>
        <fullName evidence="3">CHCH domain-containing protein</fullName>
    </recommendedName>
</protein>
<dbReference type="PANTHER" id="PTHR13523:SF2">
    <property type="entry name" value="COILED-COIL-HELIX-COILED-COIL-HELIX DOMAIN CONTAINING 2, ISOFORM A-RELATED"/>
    <property type="match status" value="1"/>
</dbReference>
<name>A0A565CJB2_9BRAS</name>
<accession>A0A565CJB2</accession>
<dbReference type="GO" id="GO:0005739">
    <property type="term" value="C:mitochondrion"/>
    <property type="evidence" value="ECO:0007669"/>
    <property type="project" value="TreeGrafter"/>
</dbReference>
<keyword evidence="1" id="KW-1015">Disulfide bond</keyword>
<dbReference type="EMBL" id="CABITT030000008">
    <property type="protein sequence ID" value="VVB13803.1"/>
    <property type="molecule type" value="Genomic_DNA"/>
</dbReference>
<reference evidence="4" key="1">
    <citation type="submission" date="2019-07" db="EMBL/GenBank/DDBJ databases">
        <authorList>
            <person name="Dittberner H."/>
        </authorList>
    </citation>
    <scope>NUCLEOTIDE SEQUENCE [LARGE SCALE GENOMIC DNA]</scope>
</reference>
<dbReference type="Proteomes" id="UP000489600">
    <property type="component" value="Unassembled WGS sequence"/>
</dbReference>
<evidence type="ECO:0000313" key="4">
    <source>
        <dbReference type="EMBL" id="VVB13803.1"/>
    </source>
</evidence>
<dbReference type="OrthoDB" id="1106148at2759"/>
<dbReference type="AlphaFoldDB" id="A0A565CJB2"/>
<organism evidence="4 5">
    <name type="scientific">Arabis nemorensis</name>
    <dbReference type="NCBI Taxonomy" id="586526"/>
    <lineage>
        <taxon>Eukaryota</taxon>
        <taxon>Viridiplantae</taxon>
        <taxon>Streptophyta</taxon>
        <taxon>Embryophyta</taxon>
        <taxon>Tracheophyta</taxon>
        <taxon>Spermatophyta</taxon>
        <taxon>Magnoliopsida</taxon>
        <taxon>eudicotyledons</taxon>
        <taxon>Gunneridae</taxon>
        <taxon>Pentapetalae</taxon>
        <taxon>rosids</taxon>
        <taxon>malvids</taxon>
        <taxon>Brassicales</taxon>
        <taxon>Brassicaceae</taxon>
        <taxon>Arabideae</taxon>
        <taxon>Arabis</taxon>
    </lineage>
</organism>
<keyword evidence="5" id="KW-1185">Reference proteome</keyword>
<gene>
    <name evidence="4" type="ORF">ANE_LOCUS24247</name>
</gene>
<dbReference type="GO" id="GO:0005634">
    <property type="term" value="C:nucleus"/>
    <property type="evidence" value="ECO:0007669"/>
    <property type="project" value="TreeGrafter"/>
</dbReference>
<dbReference type="PANTHER" id="PTHR13523">
    <property type="entry name" value="COILED-COIL-HELIX-COILED-COIL-HELIX DOMAIN CONTAINING 2/NUR77"/>
    <property type="match status" value="1"/>
</dbReference>
<dbReference type="Pfam" id="PF06747">
    <property type="entry name" value="CHCH"/>
    <property type="match status" value="1"/>
</dbReference>
<evidence type="ECO:0000256" key="1">
    <source>
        <dbReference type="ARBA" id="ARBA00023157"/>
    </source>
</evidence>
<feature type="region of interest" description="Disordered" evidence="2">
    <location>
        <begin position="1"/>
        <end position="26"/>
    </location>
</feature>
<dbReference type="InterPro" id="IPR055304">
    <property type="entry name" value="CHCHD2/10-like"/>
</dbReference>
<evidence type="ECO:0000313" key="5">
    <source>
        <dbReference type="Proteomes" id="UP000489600"/>
    </source>
</evidence>
<dbReference type="InterPro" id="IPR010625">
    <property type="entry name" value="CHCH"/>
</dbReference>
<evidence type="ECO:0000259" key="3">
    <source>
        <dbReference type="Pfam" id="PF06747"/>
    </source>
</evidence>
<feature type="compositionally biased region" description="Polar residues" evidence="2">
    <location>
        <begin position="1"/>
        <end position="10"/>
    </location>
</feature>
<evidence type="ECO:0000256" key="2">
    <source>
        <dbReference type="SAM" id="MobiDB-lite"/>
    </source>
</evidence>
<comment type="caution">
    <text evidence="4">The sequence shown here is derived from an EMBL/GenBank/DDBJ whole genome shotgun (WGS) entry which is preliminary data.</text>
</comment>
<sequence>MPRGSRSSGVNRAPPPATAQASNGGGSMLGNIGSTIVEGIGFGTGSSIAHRAVDFVMGPRTFRTETVVSETASAASPVANTKVSSGSCDIHSKAFQDCVNKFGSDISKCQYYMDMLSQCKKSSGSVMAA</sequence>
<proteinExistence type="predicted"/>
<feature type="domain" description="CHCH" evidence="3">
    <location>
        <begin position="88"/>
        <end position="121"/>
    </location>
</feature>